<dbReference type="Ensembl" id="ENSCSAVT00000014822.1">
    <property type="protein sequence ID" value="ENSCSAVP00000014655.1"/>
    <property type="gene ID" value="ENSCSAVG00000008565.1"/>
</dbReference>
<name>H2ZAP0_CIOSA</name>
<reference evidence="2" key="1">
    <citation type="submission" date="2003-08" db="EMBL/GenBank/DDBJ databases">
        <authorList>
            <person name="Birren B."/>
            <person name="Nusbaum C."/>
            <person name="Abebe A."/>
            <person name="Abouelleil A."/>
            <person name="Adekoya E."/>
            <person name="Ait-zahra M."/>
            <person name="Allen N."/>
            <person name="Allen T."/>
            <person name="An P."/>
            <person name="Anderson M."/>
            <person name="Anderson S."/>
            <person name="Arachchi H."/>
            <person name="Armbruster J."/>
            <person name="Bachantsang P."/>
            <person name="Baldwin J."/>
            <person name="Barry A."/>
            <person name="Bayul T."/>
            <person name="Blitshsteyn B."/>
            <person name="Bloom T."/>
            <person name="Blye J."/>
            <person name="Boguslavskiy L."/>
            <person name="Borowsky M."/>
            <person name="Boukhgalter B."/>
            <person name="Brunache A."/>
            <person name="Butler J."/>
            <person name="Calixte N."/>
            <person name="Calvo S."/>
            <person name="Camarata J."/>
            <person name="Campo K."/>
            <person name="Chang J."/>
            <person name="Cheshatsang Y."/>
            <person name="Citroen M."/>
            <person name="Collymore A."/>
            <person name="Considine T."/>
            <person name="Cook A."/>
            <person name="Cooke P."/>
            <person name="Corum B."/>
            <person name="Cuomo C."/>
            <person name="David R."/>
            <person name="Dawoe T."/>
            <person name="Degray S."/>
            <person name="Dodge S."/>
            <person name="Dooley K."/>
            <person name="Dorje P."/>
            <person name="Dorjee K."/>
            <person name="Dorris L."/>
            <person name="Duffey N."/>
            <person name="Dupes A."/>
            <person name="Elkins T."/>
            <person name="Engels R."/>
            <person name="Erickson J."/>
            <person name="Farina A."/>
            <person name="Faro S."/>
            <person name="Ferreira P."/>
            <person name="Fischer H."/>
            <person name="Fitzgerald M."/>
            <person name="Foley K."/>
            <person name="Gage D."/>
            <person name="Galagan J."/>
            <person name="Gearin G."/>
            <person name="Gnerre S."/>
            <person name="Gnirke A."/>
            <person name="Goyette A."/>
            <person name="Graham J."/>
            <person name="Grandbois E."/>
            <person name="Gyaltsen K."/>
            <person name="Hafez N."/>
            <person name="Hagopian D."/>
            <person name="Hagos B."/>
            <person name="Hall J."/>
            <person name="Hatcher B."/>
            <person name="Heller A."/>
            <person name="Higgins H."/>
            <person name="Honan T."/>
            <person name="Horn A."/>
            <person name="Houde N."/>
            <person name="Hughes L."/>
            <person name="Hulme W."/>
            <person name="Husby E."/>
            <person name="Iliev I."/>
            <person name="Jaffe D."/>
            <person name="Jones C."/>
            <person name="Kamal M."/>
            <person name="Kamat A."/>
            <person name="Kamvysselis M."/>
            <person name="Karlsson E."/>
            <person name="Kells C."/>
            <person name="Kieu A."/>
            <person name="Kisner P."/>
            <person name="Kodira C."/>
            <person name="Kulbokas E."/>
            <person name="Labutti K."/>
            <person name="Lama D."/>
            <person name="Landers T."/>
            <person name="Leger J."/>
            <person name="Levine S."/>
            <person name="Lewis D."/>
            <person name="Lewis T."/>
            <person name="Lindblad-toh K."/>
            <person name="Liu X."/>
            <person name="Lokyitsang T."/>
            <person name="Lokyitsang Y."/>
            <person name="Lucien O."/>
            <person name="Lui A."/>
            <person name="Ma L.J."/>
            <person name="Mabbitt R."/>
            <person name="Macdonald J."/>
            <person name="Maclean C."/>
            <person name="Major J."/>
            <person name="Manning J."/>
            <person name="Marabella R."/>
            <person name="Maru K."/>
            <person name="Matthews C."/>
            <person name="Mauceli E."/>
            <person name="Mccarthy M."/>
            <person name="Mcdonough S."/>
            <person name="Mcghee T."/>
            <person name="Meldrim J."/>
            <person name="Meneus L."/>
            <person name="Mesirov J."/>
            <person name="Mihalev A."/>
            <person name="Mihova T."/>
            <person name="Mikkelsen T."/>
            <person name="Mlenga V."/>
            <person name="Moru K."/>
            <person name="Mozes J."/>
            <person name="Mulrain L."/>
            <person name="Munson G."/>
            <person name="Naylor J."/>
            <person name="Newes C."/>
            <person name="Nguyen C."/>
            <person name="Nguyen N."/>
            <person name="Nguyen T."/>
            <person name="Nicol R."/>
            <person name="Nielsen C."/>
            <person name="Nizzari M."/>
            <person name="Norbu C."/>
            <person name="Norbu N."/>
            <person name="O'donnell P."/>
            <person name="Okoawo O."/>
            <person name="O'leary S."/>
            <person name="Omotosho B."/>
            <person name="O'neill K."/>
            <person name="Osman S."/>
            <person name="Parker S."/>
            <person name="Perrin D."/>
            <person name="Phunkhang P."/>
            <person name="Piqani B."/>
            <person name="Purcell S."/>
            <person name="Rachupka T."/>
            <person name="Ramasamy U."/>
            <person name="Rameau R."/>
            <person name="Ray V."/>
            <person name="Raymond C."/>
            <person name="Retta R."/>
            <person name="Richardson S."/>
            <person name="Rise C."/>
            <person name="Rodriguez J."/>
            <person name="Rogers J."/>
            <person name="Rogov P."/>
            <person name="Rutman M."/>
            <person name="Schupbach R."/>
            <person name="Seaman C."/>
            <person name="Settipalli S."/>
            <person name="Sharpe T."/>
            <person name="Sheridan J."/>
            <person name="Sherpa N."/>
            <person name="Shi J."/>
            <person name="Smirnov S."/>
            <person name="Smith C."/>
            <person name="Sougnez C."/>
            <person name="Spencer B."/>
            <person name="Stalker J."/>
            <person name="Stange-thomann N."/>
            <person name="Stavropoulos S."/>
            <person name="Stetson K."/>
            <person name="Stone C."/>
            <person name="Stone S."/>
            <person name="Stubbs M."/>
            <person name="Talamas J."/>
            <person name="Tchuinga P."/>
            <person name="Tenzing P."/>
            <person name="Tesfaye S."/>
            <person name="Theodore J."/>
            <person name="Thoulutsang Y."/>
            <person name="Topham K."/>
            <person name="Towey S."/>
            <person name="Tsamla T."/>
            <person name="Tsomo N."/>
            <person name="Vallee D."/>
            <person name="Vassiliev H."/>
            <person name="Venkataraman V."/>
            <person name="Vinson J."/>
            <person name="Vo A."/>
            <person name="Wade C."/>
            <person name="Wang S."/>
            <person name="Wangchuk T."/>
            <person name="Wangdi T."/>
            <person name="Whittaker C."/>
            <person name="Wilkinson J."/>
            <person name="Wu Y."/>
            <person name="Wyman D."/>
            <person name="Yadav S."/>
            <person name="Yang S."/>
            <person name="Yang X."/>
            <person name="Yeager S."/>
            <person name="Yee E."/>
            <person name="Young G."/>
            <person name="Zainoun J."/>
            <person name="Zembeck L."/>
            <person name="Zimmer A."/>
            <person name="Zody M."/>
            <person name="Lander E."/>
        </authorList>
    </citation>
    <scope>NUCLEOTIDE SEQUENCE [LARGE SCALE GENOMIC DNA]</scope>
</reference>
<dbReference type="InParanoid" id="H2ZAP0"/>
<organism evidence="1 2">
    <name type="scientific">Ciona savignyi</name>
    <name type="common">Pacific transparent sea squirt</name>
    <dbReference type="NCBI Taxonomy" id="51511"/>
    <lineage>
        <taxon>Eukaryota</taxon>
        <taxon>Metazoa</taxon>
        <taxon>Chordata</taxon>
        <taxon>Tunicata</taxon>
        <taxon>Ascidiacea</taxon>
        <taxon>Phlebobranchia</taxon>
        <taxon>Cionidae</taxon>
        <taxon>Ciona</taxon>
    </lineage>
</organism>
<protein>
    <submittedName>
        <fullName evidence="1">Uncharacterized protein</fullName>
    </submittedName>
</protein>
<dbReference type="HOGENOM" id="CLU_1980845_0_0_1"/>
<dbReference type="AlphaFoldDB" id="H2ZAP0"/>
<accession>H2ZAP0</accession>
<sequence length="126" mass="13946">MGTTHCSMNATYLMANKDDLTFNDETPVYQLESVYRDCATAAMTKSCTSSQVGTLSANRVVCQETCQMDGCNTGWPARPRCTQCTYSNVAGYDACQHNPPEASLMLTTLFRSALFPGQELPFIYQR</sequence>
<dbReference type="Proteomes" id="UP000007875">
    <property type="component" value="Unassembled WGS sequence"/>
</dbReference>
<evidence type="ECO:0000313" key="2">
    <source>
        <dbReference type="Proteomes" id="UP000007875"/>
    </source>
</evidence>
<reference evidence="1" key="3">
    <citation type="submission" date="2025-09" db="UniProtKB">
        <authorList>
            <consortium name="Ensembl"/>
        </authorList>
    </citation>
    <scope>IDENTIFICATION</scope>
</reference>
<evidence type="ECO:0000313" key="1">
    <source>
        <dbReference type="Ensembl" id="ENSCSAVP00000014655.1"/>
    </source>
</evidence>
<proteinExistence type="predicted"/>
<reference evidence="1" key="2">
    <citation type="submission" date="2025-08" db="UniProtKB">
        <authorList>
            <consortium name="Ensembl"/>
        </authorList>
    </citation>
    <scope>IDENTIFICATION</scope>
</reference>
<keyword evidence="2" id="KW-1185">Reference proteome</keyword>
<dbReference type="GeneTree" id="ENSGT00650000093597"/>